<dbReference type="SUPFAM" id="SSF141072">
    <property type="entry name" value="CalX-like"/>
    <property type="match status" value="1"/>
</dbReference>
<evidence type="ECO:0000313" key="7">
    <source>
        <dbReference type="Proteomes" id="UP001284601"/>
    </source>
</evidence>
<feature type="region of interest" description="Disordered" evidence="4">
    <location>
        <begin position="1"/>
        <end position="42"/>
    </location>
</feature>
<dbReference type="InterPro" id="IPR008969">
    <property type="entry name" value="CarboxyPept-like_regulatory"/>
</dbReference>
<evidence type="ECO:0000256" key="2">
    <source>
        <dbReference type="ARBA" id="ARBA00022737"/>
    </source>
</evidence>
<protein>
    <submittedName>
        <fullName evidence="6">Calx-beta domain-containing protein</fullName>
    </submittedName>
</protein>
<evidence type="ECO:0000259" key="5">
    <source>
        <dbReference type="SMART" id="SM00237"/>
    </source>
</evidence>
<organism evidence="6 7">
    <name type="scientific">Conexibacter stalactiti</name>
    <dbReference type="NCBI Taxonomy" id="1940611"/>
    <lineage>
        <taxon>Bacteria</taxon>
        <taxon>Bacillati</taxon>
        <taxon>Actinomycetota</taxon>
        <taxon>Thermoleophilia</taxon>
        <taxon>Solirubrobacterales</taxon>
        <taxon>Conexibacteraceae</taxon>
        <taxon>Conexibacter</taxon>
    </lineage>
</organism>
<name>A0ABU4HIL9_9ACTN</name>
<dbReference type="InterPro" id="IPR038081">
    <property type="entry name" value="CalX-like_sf"/>
</dbReference>
<feature type="compositionally biased region" description="Basic and acidic residues" evidence="4">
    <location>
        <begin position="272"/>
        <end position="281"/>
    </location>
</feature>
<feature type="region of interest" description="Disordered" evidence="4">
    <location>
        <begin position="153"/>
        <end position="203"/>
    </location>
</feature>
<dbReference type="SUPFAM" id="SSF49464">
    <property type="entry name" value="Carboxypeptidase regulatory domain-like"/>
    <property type="match status" value="2"/>
</dbReference>
<dbReference type="SMART" id="SM00237">
    <property type="entry name" value="Calx_beta"/>
    <property type="match status" value="1"/>
</dbReference>
<evidence type="ECO:0000313" key="6">
    <source>
        <dbReference type="EMBL" id="MDW5593112.1"/>
    </source>
</evidence>
<feature type="compositionally biased region" description="Gly residues" evidence="4">
    <location>
        <begin position="159"/>
        <end position="198"/>
    </location>
</feature>
<feature type="compositionally biased region" description="Gly residues" evidence="4">
    <location>
        <begin position="231"/>
        <end position="243"/>
    </location>
</feature>
<dbReference type="RefSeq" id="WP_318595375.1">
    <property type="nucleotide sequence ID" value="NZ_JAWSTH010000002.1"/>
</dbReference>
<gene>
    <name evidence="6" type="ORF">R7226_02100</name>
</gene>
<keyword evidence="3" id="KW-0106">Calcium</keyword>
<dbReference type="InterPro" id="IPR003644">
    <property type="entry name" value="Calx_beta"/>
</dbReference>
<feature type="region of interest" description="Disordered" evidence="4">
    <location>
        <begin position="220"/>
        <end position="281"/>
    </location>
</feature>
<evidence type="ECO:0000256" key="4">
    <source>
        <dbReference type="SAM" id="MobiDB-lite"/>
    </source>
</evidence>
<dbReference type="Gene3D" id="2.60.40.1120">
    <property type="entry name" value="Carboxypeptidase-like, regulatory domain"/>
    <property type="match status" value="2"/>
</dbReference>
<reference evidence="7" key="1">
    <citation type="submission" date="2023-07" db="EMBL/GenBank/DDBJ databases">
        <title>Conexibacter stalactiti sp. nov., isolated from stalactites in a lava cave and emended description of the genus Conexibacter.</title>
        <authorList>
            <person name="Lee S.D."/>
        </authorList>
    </citation>
    <scope>NUCLEOTIDE SEQUENCE [LARGE SCALE GENOMIC DNA]</scope>
    <source>
        <strain evidence="7">KCTC 39840</strain>
    </source>
</reference>
<accession>A0ABU4HIL9</accession>
<sequence>GPGGGGGTGGPGGSGGNAGAAGVAGGRGGPGGSGGRGGTGGAGGVGGIAEGGAIYNEGALTIVSSALRWNRAAGGQGGFDNQGGAGGWGAAGGTGGTGSGARGGDAGRPGAGGAGGSGGPAGISGDARGGAIYNAGGTLDVLDTTFTDNVARAGNSQSGWGGTGGDGGPYSYGGNGAPRGSDANGGNGGDGGDAGAPGPGSAAAGGAVYSTVPFTLDGGTTRDNAARGNEGAWGGGGFGGDAFDGGLRGRRGSPNPLPPGNPGTSSSPDFHPAPDDGTPKLEVGDVAVAEPDSGSEEARFVVTLRPPQAGPVTVDYATHDGTATAAGGDYAPRSGTLTFAPGETAKTIAVPVLHVEDEKDDRQFTLALSNESGATVAQRTGTATIASRHRVSGRLVDRKNRPLAGVTVRIDGIDPRVVTTDANGAYSARLLPATYTVAPVAPPPGQPDDGVFEPQASDDCIAVEQTCFVRLTKRRVASFAYVFKLPVRGTIRDPGGRTVAGVPVRLTGTDETGKAVDVTVSSDARGGYARLLLPGVYTVTPRAPEGAHGPISFVPGACEGTRKPAACTVTLDREPRTADFVSECEQTVSFQTSMVAKGCLIRLDARGKRYRAKGPVRINGVDFEAVRDRTPITFDTERKLVTGTDLLVWVSRGEQDKRWLAYHLGTFRQSFPGRTVRYTLALGKSAKGWNLNGTVNATLFGFPAHAPALELESTAGRTTLTLQLSTPPKDGALLDAQSGLWKAPNDKGDLRVAYPNVVRGTVALTNDNGIQTVEGSFAPSAIFSFGATSHNGVFGVSKTAFPVRGQIQLARVAVKRDFAADVWRFSGTVVSHWRPGAKGALPPLPLSILRRIGTNDNGEGFFSALVFDVELGLKFSGGGAIAAIVDRAALRANGINKVVLPFTYLQRLGIDMGRDTDAAKTPLKLQLNGGLTLGPRIRSDVWFQELLSLDVDGGLYIPSDTYDLTVAGNAVLRAANARLINGRIVWNIMGGSAEVTGESSLNLRDFIRRLPAGVGDISFLGGARLSIPAGQPWTLHGDGRVTLLGQTGAGKFRWTSDVLGVCMANGWGIVYDGGFHPTTACGFDAFGARARASAAAAATAFAVGAGREDVAIAVRGRTAAPLVTLDGPDGMRLETPGDRLGAATARTAVFRDERRKTTYVVLNAPAAGSYRIGTAAGSSAIADVRFARRATTPRVRASVRVERCRATLRWALAPRPGQRVHLFEHSSSGAREIAVVSRARGRRTFTPGAGGGPARRLTAVVEQDGAPRAQLGLGRYRVPSARVPAIRGLRATRAGRRVVVAWRPSCGARRTLVQVTGGGRTVTRLVRGSRVAVTVPRRAKAARVTAWPISATGANGRAATRTAR</sequence>
<dbReference type="Gene3D" id="2.60.40.2030">
    <property type="match status" value="1"/>
</dbReference>
<comment type="caution">
    <text evidence="6">The sequence shown here is derived from an EMBL/GenBank/DDBJ whole genome shotgun (WGS) entry which is preliminary data.</text>
</comment>
<dbReference type="Proteomes" id="UP001284601">
    <property type="component" value="Unassembled WGS sequence"/>
</dbReference>
<evidence type="ECO:0000256" key="3">
    <source>
        <dbReference type="ARBA" id="ARBA00022837"/>
    </source>
</evidence>
<feature type="non-terminal residue" evidence="6">
    <location>
        <position position="1"/>
    </location>
</feature>
<keyword evidence="7" id="KW-1185">Reference proteome</keyword>
<dbReference type="EMBL" id="JAWSTH010000002">
    <property type="protein sequence ID" value="MDW5593112.1"/>
    <property type="molecule type" value="Genomic_DNA"/>
</dbReference>
<feature type="region of interest" description="Disordered" evidence="4">
    <location>
        <begin position="79"/>
        <end position="119"/>
    </location>
</feature>
<proteinExistence type="predicted"/>
<evidence type="ECO:0000256" key="1">
    <source>
        <dbReference type="ARBA" id="ARBA00022729"/>
    </source>
</evidence>
<dbReference type="Pfam" id="PF03160">
    <property type="entry name" value="Calx-beta"/>
    <property type="match status" value="1"/>
</dbReference>
<keyword evidence="1" id="KW-0732">Signal</keyword>
<feature type="domain" description="Calx-beta" evidence="5">
    <location>
        <begin position="269"/>
        <end position="369"/>
    </location>
</feature>
<keyword evidence="2" id="KW-0677">Repeat</keyword>
<reference evidence="6 7" key="2">
    <citation type="submission" date="2023-10" db="EMBL/GenBank/DDBJ databases">
        <authorList>
            <person name="Han X.F."/>
        </authorList>
    </citation>
    <scope>NUCLEOTIDE SEQUENCE [LARGE SCALE GENOMIC DNA]</scope>
    <source>
        <strain evidence="6 7">KCTC 39840</strain>
    </source>
</reference>